<dbReference type="RefSeq" id="WP_255227364.1">
    <property type="nucleotide sequence ID" value="NZ_JAJEKE010000007.1"/>
</dbReference>
<dbReference type="PIRSF" id="PIRSF000477">
    <property type="entry name" value="PurNPase"/>
    <property type="match status" value="1"/>
</dbReference>
<name>A0ABT1NI56_9FIRM</name>
<dbReference type="EMBL" id="JAJEKE010000007">
    <property type="protein sequence ID" value="MCQ1529848.1"/>
    <property type="molecule type" value="Genomic_DNA"/>
</dbReference>
<evidence type="ECO:0000256" key="1">
    <source>
        <dbReference type="ARBA" id="ARBA00002678"/>
    </source>
</evidence>
<feature type="domain" description="Nucleoside phosphorylase" evidence="9">
    <location>
        <begin position="24"/>
        <end position="270"/>
    </location>
</feature>
<dbReference type="InterPro" id="IPR000845">
    <property type="entry name" value="Nucleoside_phosphorylase_d"/>
</dbReference>
<dbReference type="CDD" id="cd09009">
    <property type="entry name" value="PNP-EcPNPII_like"/>
    <property type="match status" value="1"/>
</dbReference>
<evidence type="ECO:0000256" key="2">
    <source>
        <dbReference type="ARBA" id="ARBA00005058"/>
    </source>
</evidence>
<comment type="function">
    <text evidence="1">The purine nucleoside phosphorylases catalyze the phosphorolytic breakdown of the N-glycosidic bond in the beta-(deoxy)ribonucleoside molecules, with the formation of the corresponding free purine bases and pentose-1-phosphate. Cleaves guanosine, inosine, 2'-deoxyguanosine and 2'-deoxyinosine.</text>
</comment>
<dbReference type="SUPFAM" id="SSF53167">
    <property type="entry name" value="Purine and uridine phosphorylases"/>
    <property type="match status" value="1"/>
</dbReference>
<evidence type="ECO:0000256" key="7">
    <source>
        <dbReference type="ARBA" id="ARBA00048556"/>
    </source>
</evidence>
<dbReference type="PANTHER" id="PTHR11904">
    <property type="entry name" value="METHYLTHIOADENOSINE/PURINE NUCLEOSIDE PHOSPHORYLASE"/>
    <property type="match status" value="1"/>
</dbReference>
<dbReference type="InterPro" id="IPR011268">
    <property type="entry name" value="Purine_phosphorylase"/>
</dbReference>
<keyword evidence="11" id="KW-1185">Reference proteome</keyword>
<protein>
    <recommendedName>
        <fullName evidence="8">Purine nucleoside phosphorylase</fullName>
        <ecNumber evidence="8">2.4.2.1</ecNumber>
    </recommendedName>
    <alternativeName>
        <fullName evidence="8">Inosine-guanosine phosphorylase</fullName>
    </alternativeName>
</protein>
<organism evidence="10 11">
    <name type="scientific">Lutispora saccharofermentans</name>
    <dbReference type="NCBI Taxonomy" id="3024236"/>
    <lineage>
        <taxon>Bacteria</taxon>
        <taxon>Bacillati</taxon>
        <taxon>Bacillota</taxon>
        <taxon>Clostridia</taxon>
        <taxon>Lutisporales</taxon>
        <taxon>Lutisporaceae</taxon>
        <taxon>Lutispora</taxon>
    </lineage>
</organism>
<comment type="subunit">
    <text evidence="4">Homotrimer.</text>
</comment>
<dbReference type="InterPro" id="IPR011270">
    <property type="entry name" value="Pur_Nuc_Pase_Ino/Guo-sp"/>
</dbReference>
<evidence type="ECO:0000259" key="9">
    <source>
        <dbReference type="Pfam" id="PF01048"/>
    </source>
</evidence>
<dbReference type="InterPro" id="IPR018099">
    <property type="entry name" value="Purine_phosphorylase-2_CS"/>
</dbReference>
<dbReference type="InterPro" id="IPR035994">
    <property type="entry name" value="Nucleoside_phosphorylase_sf"/>
</dbReference>
<comment type="similarity">
    <text evidence="3 8">Belongs to the PNP/MTAP phosphorylase family.</text>
</comment>
<dbReference type="GO" id="GO:0004731">
    <property type="term" value="F:purine-nucleoside phosphorylase activity"/>
    <property type="evidence" value="ECO:0007669"/>
    <property type="project" value="UniProtKB-EC"/>
</dbReference>
<dbReference type="NCBIfam" id="NF006054">
    <property type="entry name" value="PRK08202.1"/>
    <property type="match status" value="1"/>
</dbReference>
<dbReference type="Proteomes" id="UP001651880">
    <property type="component" value="Unassembled WGS sequence"/>
</dbReference>
<dbReference type="PROSITE" id="PS01240">
    <property type="entry name" value="PNP_MTAP_2"/>
    <property type="match status" value="1"/>
</dbReference>
<comment type="pathway">
    <text evidence="2 8">Purine metabolism; purine nucleoside salvage.</text>
</comment>
<dbReference type="NCBIfam" id="TIGR01700">
    <property type="entry name" value="PNPH"/>
    <property type="match status" value="1"/>
</dbReference>
<evidence type="ECO:0000313" key="10">
    <source>
        <dbReference type="EMBL" id="MCQ1529848.1"/>
    </source>
</evidence>
<evidence type="ECO:0000256" key="3">
    <source>
        <dbReference type="ARBA" id="ARBA00006751"/>
    </source>
</evidence>
<accession>A0ABT1NI56</accession>
<evidence type="ECO:0000313" key="11">
    <source>
        <dbReference type="Proteomes" id="UP001651880"/>
    </source>
</evidence>
<reference evidence="10 11" key="1">
    <citation type="submission" date="2021-10" db="EMBL/GenBank/DDBJ databases">
        <title>Lutispora strain m25 sp. nov., a thermophilic, non-spore-forming bacterium isolated from a lab-scale methanogenic bioreactor digesting anaerobic sludge.</title>
        <authorList>
            <person name="El Houari A."/>
            <person name="Mcdonald J."/>
        </authorList>
    </citation>
    <scope>NUCLEOTIDE SEQUENCE [LARGE SCALE GENOMIC DNA]</scope>
    <source>
        <strain evidence="11">m25</strain>
    </source>
</reference>
<dbReference type="Gene3D" id="3.40.50.1580">
    <property type="entry name" value="Nucleoside phosphorylase domain"/>
    <property type="match status" value="1"/>
</dbReference>
<dbReference type="NCBIfam" id="TIGR01697">
    <property type="entry name" value="PNPH-PUNA-XAPA"/>
    <property type="match status" value="1"/>
</dbReference>
<keyword evidence="6 8" id="KW-0808">Transferase</keyword>
<gene>
    <name evidence="10" type="ORF">LJD61_09860</name>
</gene>
<sequence length="278" mass="30795">MSYMEKIDKAYDYIKNIICQKPQIGIVLGTGLGTLADYIENKIIIDYKDIPEFPVSTVEGHAGRLIFGDLEGKKILAMQGRFHYYEGYTMKEVTLPVRVMKKLGIDMLLLSNACGGLNKAFSAGDIMIINDHINLIGDNPLIGANLSVFGPRFPDMSQAYDAELIRICSEVAERLDIKVHKGVYTAISGPYYLSKAELRMLITMGSDTVGMSTVPEAIAARHCGIRTIGLSCITDMALPDSLVPPSHEEVVRVAELTKPRFVKLVREFIKEVKFSESL</sequence>
<comment type="catalytic activity">
    <reaction evidence="7">
        <text>a purine 2'-deoxy-D-ribonucleoside + phosphate = a purine nucleobase + 2-deoxy-alpha-D-ribose 1-phosphate</text>
        <dbReference type="Rhea" id="RHEA:36431"/>
        <dbReference type="ChEBI" id="CHEBI:26386"/>
        <dbReference type="ChEBI" id="CHEBI:43474"/>
        <dbReference type="ChEBI" id="CHEBI:57259"/>
        <dbReference type="ChEBI" id="CHEBI:142361"/>
        <dbReference type="EC" id="2.4.2.1"/>
    </reaction>
</comment>
<proteinExistence type="inferred from homology"/>
<evidence type="ECO:0000256" key="8">
    <source>
        <dbReference type="PIRNR" id="PIRNR000477"/>
    </source>
</evidence>
<dbReference type="EC" id="2.4.2.1" evidence="8"/>
<dbReference type="Pfam" id="PF01048">
    <property type="entry name" value="PNP_UDP_1"/>
    <property type="match status" value="1"/>
</dbReference>
<evidence type="ECO:0000256" key="4">
    <source>
        <dbReference type="ARBA" id="ARBA00011233"/>
    </source>
</evidence>
<evidence type="ECO:0000256" key="5">
    <source>
        <dbReference type="ARBA" id="ARBA00022676"/>
    </source>
</evidence>
<dbReference type="PANTHER" id="PTHR11904:SF9">
    <property type="entry name" value="PURINE NUCLEOSIDE PHOSPHORYLASE-RELATED"/>
    <property type="match status" value="1"/>
</dbReference>
<keyword evidence="5 8" id="KW-0328">Glycosyltransferase</keyword>
<evidence type="ECO:0000256" key="6">
    <source>
        <dbReference type="ARBA" id="ARBA00022679"/>
    </source>
</evidence>
<comment type="caution">
    <text evidence="10">The sequence shown here is derived from an EMBL/GenBank/DDBJ whole genome shotgun (WGS) entry which is preliminary data.</text>
</comment>